<evidence type="ECO:0000313" key="3">
    <source>
        <dbReference type="Proteomes" id="UP001199106"/>
    </source>
</evidence>
<feature type="chain" id="PRO_5042130891" evidence="1">
    <location>
        <begin position="19"/>
        <end position="169"/>
    </location>
</feature>
<name>A0AAD4FF39_9PLEO</name>
<proteinExistence type="predicted"/>
<gene>
    <name evidence="2" type="ORF">G6011_07607</name>
</gene>
<keyword evidence="3" id="KW-1185">Reference proteome</keyword>
<dbReference type="EMBL" id="JAANER010000006">
    <property type="protein sequence ID" value="KAG9188902.1"/>
    <property type="molecule type" value="Genomic_DNA"/>
</dbReference>
<accession>A0AAD4FF39</accession>
<comment type="caution">
    <text evidence="2">The sequence shown here is derived from an EMBL/GenBank/DDBJ whole genome shotgun (WGS) entry which is preliminary data.</text>
</comment>
<organism evidence="2 3">
    <name type="scientific">Alternaria panax</name>
    <dbReference type="NCBI Taxonomy" id="48097"/>
    <lineage>
        <taxon>Eukaryota</taxon>
        <taxon>Fungi</taxon>
        <taxon>Dikarya</taxon>
        <taxon>Ascomycota</taxon>
        <taxon>Pezizomycotina</taxon>
        <taxon>Dothideomycetes</taxon>
        <taxon>Pleosporomycetidae</taxon>
        <taxon>Pleosporales</taxon>
        <taxon>Pleosporineae</taxon>
        <taxon>Pleosporaceae</taxon>
        <taxon>Alternaria</taxon>
        <taxon>Alternaria sect. Panax</taxon>
    </lineage>
</organism>
<dbReference type="AlphaFoldDB" id="A0AAD4FF39"/>
<reference evidence="2" key="1">
    <citation type="submission" date="2021-07" db="EMBL/GenBank/DDBJ databases">
        <title>Genome Resource of American Ginseng Black Spot Pathogen Alternaria panax.</title>
        <authorList>
            <person name="Qiu C."/>
            <person name="Wang W."/>
            <person name="Liu Z."/>
        </authorList>
    </citation>
    <scope>NUCLEOTIDE SEQUENCE</scope>
    <source>
        <strain evidence="2">BNCC115425</strain>
    </source>
</reference>
<protein>
    <submittedName>
        <fullName evidence="2">Uncharacterized protein</fullName>
    </submittedName>
</protein>
<evidence type="ECO:0000313" key="2">
    <source>
        <dbReference type="EMBL" id="KAG9188902.1"/>
    </source>
</evidence>
<evidence type="ECO:0000256" key="1">
    <source>
        <dbReference type="SAM" id="SignalP"/>
    </source>
</evidence>
<keyword evidence="1" id="KW-0732">Signal</keyword>
<sequence length="169" mass="18332">MQTTLLLTSLLLMRTTNAQAPSHLDVDPRLTCQTGQVPSLACTEPLPVDEQCTCTCGDGAKFNQTRPDFTGSIPLPPALGDGEKMDHKPCTKEIIQPWIQISMPHRVGSFEPSEVSSNIIDNPMDSILLVADARQRCQNFVVFIDDVRVGVTSGTGPLDGAWCGDYGEE</sequence>
<feature type="signal peptide" evidence="1">
    <location>
        <begin position="1"/>
        <end position="18"/>
    </location>
</feature>
<dbReference type="Proteomes" id="UP001199106">
    <property type="component" value="Unassembled WGS sequence"/>
</dbReference>